<dbReference type="eggNOG" id="COG2720">
    <property type="taxonomic scope" value="Bacteria"/>
</dbReference>
<dbReference type="HOGENOM" id="CLU_011572_3_0_9"/>
<accession>A7GQQ9</accession>
<gene>
    <name evidence="1" type="ordered locus">Bcer98_2217</name>
</gene>
<name>A7GQQ9_BACCN</name>
<protein>
    <submittedName>
        <fullName evidence="1">VanW family protein</fullName>
    </submittedName>
</protein>
<dbReference type="InterPro" id="IPR007391">
    <property type="entry name" value="Vancomycin_resist_VanW"/>
</dbReference>
<dbReference type="AlphaFoldDB" id="A7GQQ9"/>
<sequence length="304" mass="32516">MLLRKAKSIVIGALCIGVVSGCGTKVSDVALVSDIGGHTVEAKTDVNDSISLVDGRTGTEVKKLDLSSLGYFEDENKFKKEVTKIVSEVGKSVDKKMVPSRMTSDGTWQEGKPSYELMEKELVEKLMNVGMWDSSYQLPIVEKKPVATPSDASGSGTVIGRYETNLGGSTGGRIENIRISANHISGVVLGKGDRFSFNALIGDTTPDKGYQLGKEIVDGKLVDGYGGGVCQTSSTLYNAADQAGLKMVERTTHSKAVGYVPKGRDATIAYPYLDLVFENTKDVPVKLYMGVEGGKLVAEVRAMK</sequence>
<proteinExistence type="predicted"/>
<organism evidence="1 2">
    <name type="scientific">Bacillus cytotoxicus (strain DSM 22905 / CIP 110041 / 391-98 / NVH 391-98)</name>
    <dbReference type="NCBI Taxonomy" id="315749"/>
    <lineage>
        <taxon>Bacteria</taxon>
        <taxon>Bacillati</taxon>
        <taxon>Bacillota</taxon>
        <taxon>Bacilli</taxon>
        <taxon>Bacillales</taxon>
        <taxon>Bacillaceae</taxon>
        <taxon>Bacillus</taxon>
        <taxon>Bacillus cereus group</taxon>
    </lineage>
</organism>
<dbReference type="PROSITE" id="PS51257">
    <property type="entry name" value="PROKAR_LIPOPROTEIN"/>
    <property type="match status" value="1"/>
</dbReference>
<dbReference type="KEGG" id="bcy:Bcer98_2217"/>
<dbReference type="PANTHER" id="PTHR35788:SF1">
    <property type="entry name" value="EXPORTED PROTEIN"/>
    <property type="match status" value="1"/>
</dbReference>
<dbReference type="InterPro" id="IPR052913">
    <property type="entry name" value="Glycopeptide_resist_protein"/>
</dbReference>
<evidence type="ECO:0000313" key="1">
    <source>
        <dbReference type="EMBL" id="ABS22467.1"/>
    </source>
</evidence>
<dbReference type="PANTHER" id="PTHR35788">
    <property type="entry name" value="EXPORTED PROTEIN-RELATED"/>
    <property type="match status" value="1"/>
</dbReference>
<evidence type="ECO:0000313" key="2">
    <source>
        <dbReference type="Proteomes" id="UP000002300"/>
    </source>
</evidence>
<dbReference type="Pfam" id="PF04294">
    <property type="entry name" value="VanW"/>
    <property type="match status" value="1"/>
</dbReference>
<reference evidence="1 2" key="1">
    <citation type="journal article" date="2008" name="Chem. Biol. Interact.">
        <title>Extending the Bacillus cereus group genomics to putative food-borne pathogens of different toxicity.</title>
        <authorList>
            <person name="Lapidus A."/>
            <person name="Goltsman E."/>
            <person name="Auger S."/>
            <person name="Galleron N."/>
            <person name="Segurens B."/>
            <person name="Dossat C."/>
            <person name="Land M.L."/>
            <person name="Broussolle V."/>
            <person name="Brillard J."/>
            <person name="Guinebretiere M.H."/>
            <person name="Sanchis V."/>
            <person name="Nguen-The C."/>
            <person name="Lereclus D."/>
            <person name="Richardson P."/>
            <person name="Wincker P."/>
            <person name="Weissenbach J."/>
            <person name="Ehrlich S.D."/>
            <person name="Sorokin A."/>
        </authorList>
    </citation>
    <scope>NUCLEOTIDE SEQUENCE [LARGE SCALE GENOMIC DNA]</scope>
    <source>
        <strain evidence="2">DSM 22905 / CIP 110041 / 391-98 / NVH 391-98</strain>
    </source>
</reference>
<dbReference type="Proteomes" id="UP000002300">
    <property type="component" value="Chromosome"/>
</dbReference>
<dbReference type="EMBL" id="CP000764">
    <property type="protein sequence ID" value="ABS22467.1"/>
    <property type="molecule type" value="Genomic_DNA"/>
</dbReference>
<keyword evidence="2" id="KW-1185">Reference proteome</keyword>